<evidence type="ECO:0000256" key="7">
    <source>
        <dbReference type="RuleBase" id="RU003346"/>
    </source>
</evidence>
<dbReference type="Gene3D" id="1.20.1250.20">
    <property type="entry name" value="MFS general substrate transporter like domains"/>
    <property type="match status" value="1"/>
</dbReference>
<dbReference type="PROSITE" id="PS50850">
    <property type="entry name" value="MFS"/>
    <property type="match status" value="1"/>
</dbReference>
<feature type="transmembrane region" description="Helical" evidence="8">
    <location>
        <begin position="327"/>
        <end position="357"/>
    </location>
</feature>
<keyword evidence="5 8" id="KW-1133">Transmembrane helix</keyword>
<dbReference type="InterPro" id="IPR020846">
    <property type="entry name" value="MFS_dom"/>
</dbReference>
<dbReference type="FunFam" id="1.20.1250.20:FF:000026">
    <property type="entry name" value="MFS quinate transporter QutD"/>
    <property type="match status" value="1"/>
</dbReference>
<evidence type="ECO:0000256" key="2">
    <source>
        <dbReference type="ARBA" id="ARBA00010992"/>
    </source>
</evidence>
<feature type="transmembrane region" description="Helical" evidence="8">
    <location>
        <begin position="177"/>
        <end position="194"/>
    </location>
</feature>
<feature type="transmembrane region" description="Helical" evidence="8">
    <location>
        <begin position="438"/>
        <end position="459"/>
    </location>
</feature>
<dbReference type="PANTHER" id="PTHR48022:SF47">
    <property type="entry name" value="MAJOR FACILITATOR SUPERFAMILY (MFS) PROFILE DOMAIN-CONTAINING PROTEIN"/>
    <property type="match status" value="1"/>
</dbReference>
<dbReference type="PRINTS" id="PR00171">
    <property type="entry name" value="SUGRTRNSPORT"/>
</dbReference>
<keyword evidence="6 8" id="KW-0472">Membrane</keyword>
<evidence type="ECO:0000256" key="6">
    <source>
        <dbReference type="ARBA" id="ARBA00023136"/>
    </source>
</evidence>
<dbReference type="PROSITE" id="PS00217">
    <property type="entry name" value="SUGAR_TRANSPORT_2"/>
    <property type="match status" value="1"/>
</dbReference>
<evidence type="ECO:0000313" key="10">
    <source>
        <dbReference type="EMBL" id="PSS22817.1"/>
    </source>
</evidence>
<dbReference type="SUPFAM" id="SSF103473">
    <property type="entry name" value="MFS general substrate transporter"/>
    <property type="match status" value="1"/>
</dbReference>
<dbReference type="InParanoid" id="A0A2T3B7J8"/>
<dbReference type="NCBIfam" id="TIGR00879">
    <property type="entry name" value="SP"/>
    <property type="match status" value="1"/>
</dbReference>
<dbReference type="GO" id="GO:0016020">
    <property type="term" value="C:membrane"/>
    <property type="evidence" value="ECO:0007669"/>
    <property type="project" value="UniProtKB-SubCell"/>
</dbReference>
<dbReference type="OrthoDB" id="4142200at2759"/>
<dbReference type="STRING" id="857342.A0A2T3B7J8"/>
<dbReference type="InterPro" id="IPR036259">
    <property type="entry name" value="MFS_trans_sf"/>
</dbReference>
<name>A0A2T3B7J8_AMORE</name>
<dbReference type="EMBL" id="KZ679008">
    <property type="protein sequence ID" value="PSS22817.1"/>
    <property type="molecule type" value="Genomic_DNA"/>
</dbReference>
<evidence type="ECO:0000256" key="3">
    <source>
        <dbReference type="ARBA" id="ARBA00022448"/>
    </source>
</evidence>
<feature type="transmembrane region" description="Helical" evidence="8">
    <location>
        <begin position="279"/>
        <end position="296"/>
    </location>
</feature>
<keyword evidence="3 7" id="KW-0813">Transport</keyword>
<proteinExistence type="inferred from homology"/>
<organism evidence="10 11">
    <name type="scientific">Amorphotheca resinae ATCC 22711</name>
    <dbReference type="NCBI Taxonomy" id="857342"/>
    <lineage>
        <taxon>Eukaryota</taxon>
        <taxon>Fungi</taxon>
        <taxon>Dikarya</taxon>
        <taxon>Ascomycota</taxon>
        <taxon>Pezizomycotina</taxon>
        <taxon>Leotiomycetes</taxon>
        <taxon>Helotiales</taxon>
        <taxon>Amorphothecaceae</taxon>
        <taxon>Amorphotheca</taxon>
    </lineage>
</organism>
<keyword evidence="4 8" id="KW-0812">Transmembrane</keyword>
<dbReference type="InterPro" id="IPR005829">
    <property type="entry name" value="Sugar_transporter_CS"/>
</dbReference>
<feature type="transmembrane region" description="Helical" evidence="8">
    <location>
        <begin position="302"/>
        <end position="320"/>
    </location>
</feature>
<evidence type="ECO:0000259" key="9">
    <source>
        <dbReference type="PROSITE" id="PS50850"/>
    </source>
</evidence>
<dbReference type="AlphaFoldDB" id="A0A2T3B7J8"/>
<sequence>MKTVTFPKIYNTYFVAIIATVGGMLFGFDISSMSAIIGTKQYLAYFDNPHGIIQGAIGSALAAGSVVGSLMAGPISNKIGRRDSIFFGCLWWLVGTAVQVSCKNYGQLIAGRIINGVCVGITSSQVPVYLAEISKHDKRGSIIVIQQLAIEWGIFIMYFSGYGCSFIAGPASFRTAWGIQFIPAVVLMIGLPFLPRSPRWLAKVGRREEAIQTLADIQARGNIDDPLVVAEWEEIWTVLVAEREAAPGWRKFVCKGMWRRTLAGMSVQAWQQLSGANTMTYYIVYVFEMAGLSGNANLLSSGVQYALFIIFTTAVFFFIDKTGRRPLLIYGALGMGICQFVVGGVLGTYGTIVPGGIGNPPNKNIIIEVSGGPAHTVIAFCYLLVIIYALTLAPVAWVYAAEVWSLETRATGMGLSAVANWLFNFAIGLFLPPAFINITYKIFIIFGVLCFAAALQAYFTYPETCRKTLEEIEILFSKGGPKPWRTKPGESRLAAEIEAVIERKTNGAESFEHRELAPSASAAAAAGVDAEEKGTVGMNADHVEVSS</sequence>
<dbReference type="GeneID" id="36572495"/>
<gene>
    <name evidence="10" type="ORF">M430DRAFT_209915</name>
</gene>
<dbReference type="InterPro" id="IPR050360">
    <property type="entry name" value="MFS_Sugar_Transporters"/>
</dbReference>
<feature type="domain" description="Major facilitator superfamily (MFS) profile" evidence="9">
    <location>
        <begin position="15"/>
        <end position="465"/>
    </location>
</feature>
<dbReference type="GO" id="GO:0005351">
    <property type="term" value="F:carbohydrate:proton symporter activity"/>
    <property type="evidence" value="ECO:0007669"/>
    <property type="project" value="TreeGrafter"/>
</dbReference>
<evidence type="ECO:0000256" key="1">
    <source>
        <dbReference type="ARBA" id="ARBA00004141"/>
    </source>
</evidence>
<evidence type="ECO:0000256" key="8">
    <source>
        <dbReference type="SAM" id="Phobius"/>
    </source>
</evidence>
<dbReference type="RefSeq" id="XP_024722863.1">
    <property type="nucleotide sequence ID" value="XM_024864414.1"/>
</dbReference>
<evidence type="ECO:0000313" key="11">
    <source>
        <dbReference type="Proteomes" id="UP000241818"/>
    </source>
</evidence>
<evidence type="ECO:0000256" key="5">
    <source>
        <dbReference type="ARBA" id="ARBA00022989"/>
    </source>
</evidence>
<comment type="similarity">
    <text evidence="2 7">Belongs to the major facilitator superfamily. Sugar transporter (TC 2.A.1.1) family.</text>
</comment>
<keyword evidence="11" id="KW-1185">Reference proteome</keyword>
<feature type="transmembrane region" description="Helical" evidence="8">
    <location>
        <begin position="377"/>
        <end position="400"/>
    </location>
</feature>
<accession>A0A2T3B7J8</accession>
<dbReference type="Proteomes" id="UP000241818">
    <property type="component" value="Unassembled WGS sequence"/>
</dbReference>
<feature type="transmembrane region" description="Helical" evidence="8">
    <location>
        <begin position="152"/>
        <end position="171"/>
    </location>
</feature>
<dbReference type="InterPro" id="IPR003663">
    <property type="entry name" value="Sugar/inositol_transpt"/>
</dbReference>
<dbReference type="CDD" id="cd17356">
    <property type="entry name" value="MFS_HXT"/>
    <property type="match status" value="1"/>
</dbReference>
<feature type="transmembrane region" description="Helical" evidence="8">
    <location>
        <begin position="51"/>
        <end position="72"/>
    </location>
</feature>
<feature type="transmembrane region" description="Helical" evidence="8">
    <location>
        <begin position="412"/>
        <end position="432"/>
    </location>
</feature>
<dbReference type="InterPro" id="IPR005828">
    <property type="entry name" value="MFS_sugar_transport-like"/>
</dbReference>
<reference evidence="10 11" key="1">
    <citation type="journal article" date="2018" name="New Phytol.">
        <title>Comparative genomics and transcriptomics depict ericoid mycorrhizal fungi as versatile saprotrophs and plant mutualists.</title>
        <authorList>
            <person name="Martino E."/>
            <person name="Morin E."/>
            <person name="Grelet G.A."/>
            <person name="Kuo A."/>
            <person name="Kohler A."/>
            <person name="Daghino S."/>
            <person name="Barry K.W."/>
            <person name="Cichocki N."/>
            <person name="Clum A."/>
            <person name="Dockter R.B."/>
            <person name="Hainaut M."/>
            <person name="Kuo R.C."/>
            <person name="LaButti K."/>
            <person name="Lindahl B.D."/>
            <person name="Lindquist E.A."/>
            <person name="Lipzen A."/>
            <person name="Khouja H.R."/>
            <person name="Magnuson J."/>
            <person name="Murat C."/>
            <person name="Ohm R.A."/>
            <person name="Singer S.W."/>
            <person name="Spatafora J.W."/>
            <person name="Wang M."/>
            <person name="Veneault-Fourrey C."/>
            <person name="Henrissat B."/>
            <person name="Grigoriev I.V."/>
            <person name="Martin F.M."/>
            <person name="Perotto S."/>
        </authorList>
    </citation>
    <scope>NUCLEOTIDE SEQUENCE [LARGE SCALE GENOMIC DNA]</scope>
    <source>
        <strain evidence="10 11">ATCC 22711</strain>
    </source>
</reference>
<protein>
    <recommendedName>
        <fullName evidence="9">Major facilitator superfamily (MFS) profile domain-containing protein</fullName>
    </recommendedName>
</protein>
<dbReference type="Pfam" id="PF00083">
    <property type="entry name" value="Sugar_tr"/>
    <property type="match status" value="1"/>
</dbReference>
<dbReference type="PANTHER" id="PTHR48022">
    <property type="entry name" value="PLASTIDIC GLUCOSE TRANSPORTER 4"/>
    <property type="match status" value="1"/>
</dbReference>
<evidence type="ECO:0000256" key="4">
    <source>
        <dbReference type="ARBA" id="ARBA00022692"/>
    </source>
</evidence>
<comment type="subcellular location">
    <subcellularLocation>
        <location evidence="1">Membrane</location>
        <topology evidence="1">Multi-pass membrane protein</topology>
    </subcellularLocation>
</comment>
<feature type="transmembrane region" description="Helical" evidence="8">
    <location>
        <begin position="12"/>
        <end position="31"/>
    </location>
</feature>